<dbReference type="GO" id="GO:0009881">
    <property type="term" value="F:photoreceptor activity"/>
    <property type="evidence" value="ECO:0007669"/>
    <property type="project" value="UniProtKB-KW"/>
</dbReference>
<dbReference type="SMART" id="SM00091">
    <property type="entry name" value="PAS"/>
    <property type="match status" value="2"/>
</dbReference>
<dbReference type="PROSITE" id="PS50112">
    <property type="entry name" value="PAS"/>
    <property type="match status" value="2"/>
</dbReference>
<feature type="domain" description="GGDEF" evidence="10">
    <location>
        <begin position="814"/>
        <end position="951"/>
    </location>
</feature>
<dbReference type="GO" id="GO:0009584">
    <property type="term" value="P:detection of visible light"/>
    <property type="evidence" value="ECO:0007669"/>
    <property type="project" value="InterPro"/>
</dbReference>
<evidence type="ECO:0000256" key="5">
    <source>
        <dbReference type="SAM" id="MobiDB-lite"/>
    </source>
</evidence>
<dbReference type="Gene3D" id="3.30.450.20">
    <property type="entry name" value="PAS domain"/>
    <property type="match status" value="3"/>
</dbReference>
<proteinExistence type="predicted"/>
<dbReference type="InterPro" id="IPR001294">
    <property type="entry name" value="Phytochrome"/>
</dbReference>
<dbReference type="PANTHER" id="PTHR44757:SF2">
    <property type="entry name" value="BIOFILM ARCHITECTURE MAINTENANCE PROTEIN MBAA"/>
    <property type="match status" value="1"/>
</dbReference>
<evidence type="ECO:0000259" key="8">
    <source>
        <dbReference type="PROSITE" id="PS50113"/>
    </source>
</evidence>
<dbReference type="InterPro" id="IPR000014">
    <property type="entry name" value="PAS"/>
</dbReference>
<dbReference type="InterPro" id="IPR000160">
    <property type="entry name" value="GGDEF_dom"/>
</dbReference>
<dbReference type="Gene3D" id="3.30.450.270">
    <property type="match status" value="1"/>
</dbReference>
<feature type="domain" description="PAC" evidence="8">
    <location>
        <begin position="611"/>
        <end position="665"/>
    </location>
</feature>
<dbReference type="CDD" id="cd01948">
    <property type="entry name" value="EAL"/>
    <property type="match status" value="1"/>
</dbReference>
<evidence type="ECO:0000259" key="9">
    <source>
        <dbReference type="PROSITE" id="PS50883"/>
    </source>
</evidence>
<dbReference type="InterPro" id="IPR001633">
    <property type="entry name" value="EAL_dom"/>
</dbReference>
<dbReference type="Pfam" id="PF08446">
    <property type="entry name" value="PAS_2"/>
    <property type="match status" value="1"/>
</dbReference>
<dbReference type="AlphaFoldDB" id="A0A4Z1BZW6"/>
<dbReference type="SMART" id="SM00086">
    <property type="entry name" value="PAC"/>
    <property type="match status" value="2"/>
</dbReference>
<dbReference type="Gene3D" id="3.30.450.40">
    <property type="match status" value="1"/>
</dbReference>
<dbReference type="PROSITE" id="PS50883">
    <property type="entry name" value="EAL"/>
    <property type="match status" value="1"/>
</dbReference>
<evidence type="ECO:0000259" key="7">
    <source>
        <dbReference type="PROSITE" id="PS50112"/>
    </source>
</evidence>
<dbReference type="Pfam" id="PF00990">
    <property type="entry name" value="GGDEF"/>
    <property type="match status" value="1"/>
</dbReference>
<dbReference type="PROSITE" id="PS50887">
    <property type="entry name" value="GGDEF"/>
    <property type="match status" value="1"/>
</dbReference>
<dbReference type="PRINTS" id="PR01033">
    <property type="entry name" value="PHYTOCHROME"/>
</dbReference>
<dbReference type="SMART" id="SM00267">
    <property type="entry name" value="GGDEF"/>
    <property type="match status" value="1"/>
</dbReference>
<evidence type="ECO:0000313" key="12">
    <source>
        <dbReference type="Proteomes" id="UP000298325"/>
    </source>
</evidence>
<dbReference type="SUPFAM" id="SSF141868">
    <property type="entry name" value="EAL domain-like"/>
    <property type="match status" value="1"/>
</dbReference>
<evidence type="ECO:0000259" key="6">
    <source>
        <dbReference type="PROSITE" id="PS50046"/>
    </source>
</evidence>
<dbReference type="GO" id="GO:0006355">
    <property type="term" value="P:regulation of DNA-templated transcription"/>
    <property type="evidence" value="ECO:0007669"/>
    <property type="project" value="InterPro"/>
</dbReference>
<dbReference type="CDD" id="cd01949">
    <property type="entry name" value="GGDEF"/>
    <property type="match status" value="1"/>
</dbReference>
<feature type="domain" description="Phytochrome chromophore attachment site" evidence="6">
    <location>
        <begin position="163"/>
        <end position="320"/>
    </location>
</feature>
<keyword evidence="2" id="KW-0716">Sensory transduction</keyword>
<dbReference type="SUPFAM" id="SSF55781">
    <property type="entry name" value="GAF domain-like"/>
    <property type="match status" value="2"/>
</dbReference>
<evidence type="ECO:0000256" key="4">
    <source>
        <dbReference type="ARBA" id="ARBA00023170"/>
    </source>
</evidence>
<sequence length="1212" mass="134582">MDKPSRVSEQVILTSADQLQHCESEDIRHPEMVQAIGAVLVVDCQTGYLLRWSENTEQLLGLKGLKEGLNLSQAMPAIGAALSASSRSHYPSEKPRHIGTIETSGRGDSGGLSSRVELLEHFATSGTRCRIIECLPLDDSSNSENGQIEPLLEAIRVIEATTHLDDLLQKSATAVQAFSKYDRVMLYRFDDDWHGEIVAEACEPSQSLRFLGQHFPASDIPAQARTLYERNLLRIIGDVNADPARLLPTKPEKQHLDQSFCLLRAPSPFHLDYLKNMGVGATLTVSIIVDGKLWGMLSCHHGTPRTPPYHVRYTLLMAMEVLGRMIARQVENLSRIQTAENQLDFVQRLKKIEVGLEKQDNVDENGYLILLEFLKQWFDASHATLFMAGARFGDALTPEAEGWLVRKANDGTGPQSTCKASLWPECRGLVDTSSIGGVAFGPIKNFASCCLIMARPMLKFSRVWAGRPDSYTTLQTRSGDQVLGARRSFALWREEVQDQSAPWPEGWEKCLEGASNAITNHYYRIRISNQQEQAKIVGKALETMPDFVLITWAEKLAPSGHRPITYANPALCDATGYTEKELLGQSADIFQGEGTDRTELARISAALKEFKPVVATLKNYTKSGSPYWIEIKIVPIFGKAGEATHFVSVQRDITEQRALEAQVLDRERAMTAILDTIPEILVDLDPNGLINTVYSGNHNLFGQPLNAFTGKTLAEALTPEISDQLLASVEQAQKQDLEFDAPGDYGFYLARIAAKKTGSSNQHAGYVCSLTNISERRKAQEQAQYRSEHDSLTGLLNRAGLKKHLDELSLISDQHVAALFIDLDRFKTINDVHGHKIGDSILCEVASRIRSSAAKSHIISRIGGDEFIVLVTAQANHSEAVRKAETCAISIRSAIAAPYWLGGISYEIDCSIGIAVSDDVPDYHLDLMACSDLAMYTAKKEGGGRIQIFERSMHEIAQQHHRLETDLSNTLRTDSEGLELHYQPIVKDVEEIVGYEALIRWNHCDFGPISPADFIPVAEQSSLIVELGNWVLAKACATLAEWSRIPANKHLVLSINISALQIQQPTFVDQVLACLRQADVRPQNLKLEITETLLQYDLDDTIEKMRQLKEAGLQCSLDDFGTGFSSLSYLQKLPIDEVKIDLQFVQAMRTDPNAEAIVKLIISLAQTLELRVVAEGVESREEWGLLKQLGCHYFQGYHFGRPQAKTVDSRPC</sequence>
<reference evidence="11 12" key="1">
    <citation type="submission" date="2019-04" db="EMBL/GenBank/DDBJ databases">
        <authorList>
            <person name="Park S."/>
            <person name="Yoon J.-H."/>
        </authorList>
    </citation>
    <scope>NUCLEOTIDE SEQUENCE [LARGE SCALE GENOMIC DNA]</scope>
    <source>
        <strain evidence="11 12">HJM-18</strain>
    </source>
</reference>
<dbReference type="InterPro" id="IPR043150">
    <property type="entry name" value="Phytochrome_PHY_sf"/>
</dbReference>
<keyword evidence="12" id="KW-1185">Reference proteome</keyword>
<dbReference type="PROSITE" id="PS50046">
    <property type="entry name" value="PHYTOCHROME_2"/>
    <property type="match status" value="1"/>
</dbReference>
<dbReference type="Pfam" id="PF00563">
    <property type="entry name" value="EAL"/>
    <property type="match status" value="1"/>
</dbReference>
<dbReference type="InterPro" id="IPR043128">
    <property type="entry name" value="Rev_trsase/Diguanyl_cyclase"/>
</dbReference>
<dbReference type="Gene3D" id="3.30.70.270">
    <property type="match status" value="1"/>
</dbReference>
<dbReference type="PANTHER" id="PTHR44757">
    <property type="entry name" value="DIGUANYLATE CYCLASE DGCP"/>
    <property type="match status" value="1"/>
</dbReference>
<dbReference type="PROSITE" id="PS50113">
    <property type="entry name" value="PAC"/>
    <property type="match status" value="1"/>
</dbReference>
<dbReference type="Pfam" id="PF00360">
    <property type="entry name" value="PHY"/>
    <property type="match status" value="1"/>
</dbReference>
<dbReference type="NCBIfam" id="TIGR00254">
    <property type="entry name" value="GGDEF"/>
    <property type="match status" value="1"/>
</dbReference>
<dbReference type="SMART" id="SM00052">
    <property type="entry name" value="EAL"/>
    <property type="match status" value="1"/>
</dbReference>
<organism evidence="11 12">
    <name type="scientific">Marinobacter confluentis</name>
    <dbReference type="NCBI Taxonomy" id="1697557"/>
    <lineage>
        <taxon>Bacteria</taxon>
        <taxon>Pseudomonadati</taxon>
        <taxon>Pseudomonadota</taxon>
        <taxon>Gammaproteobacteria</taxon>
        <taxon>Pseudomonadales</taxon>
        <taxon>Marinobacteraceae</taxon>
        <taxon>Marinobacter</taxon>
    </lineage>
</organism>
<dbReference type="InterPro" id="IPR001610">
    <property type="entry name" value="PAC"/>
</dbReference>
<dbReference type="InterPro" id="IPR035919">
    <property type="entry name" value="EAL_sf"/>
</dbReference>
<evidence type="ECO:0000256" key="1">
    <source>
        <dbReference type="ARBA" id="ARBA00022543"/>
    </source>
</evidence>
<dbReference type="NCBIfam" id="TIGR00229">
    <property type="entry name" value="sensory_box"/>
    <property type="match status" value="1"/>
</dbReference>
<evidence type="ECO:0000313" key="11">
    <source>
        <dbReference type="EMBL" id="TGN39193.1"/>
    </source>
</evidence>
<evidence type="ECO:0000256" key="2">
    <source>
        <dbReference type="ARBA" id="ARBA00022606"/>
    </source>
</evidence>
<feature type="domain" description="PAS" evidence="7">
    <location>
        <begin position="533"/>
        <end position="610"/>
    </location>
</feature>
<evidence type="ECO:0000256" key="3">
    <source>
        <dbReference type="ARBA" id="ARBA00022991"/>
    </source>
</evidence>
<dbReference type="RefSeq" id="WP_135803502.1">
    <property type="nucleotide sequence ID" value="NZ_SRPF01000003.1"/>
</dbReference>
<feature type="domain" description="PAS" evidence="7">
    <location>
        <begin position="666"/>
        <end position="736"/>
    </location>
</feature>
<dbReference type="Pfam" id="PF01590">
    <property type="entry name" value="GAF"/>
    <property type="match status" value="1"/>
</dbReference>
<dbReference type="Proteomes" id="UP000298325">
    <property type="component" value="Unassembled WGS sequence"/>
</dbReference>
<evidence type="ECO:0000259" key="10">
    <source>
        <dbReference type="PROSITE" id="PS50887"/>
    </source>
</evidence>
<name>A0A4Z1BZW6_9GAMM</name>
<dbReference type="InterPro" id="IPR003018">
    <property type="entry name" value="GAF"/>
</dbReference>
<dbReference type="InterPro" id="IPR029787">
    <property type="entry name" value="Nucleotide_cyclase"/>
</dbReference>
<feature type="domain" description="EAL" evidence="9">
    <location>
        <begin position="960"/>
        <end position="1212"/>
    </location>
</feature>
<dbReference type="Gene3D" id="3.20.20.450">
    <property type="entry name" value="EAL domain"/>
    <property type="match status" value="1"/>
</dbReference>
<comment type="caution">
    <text evidence="11">The sequence shown here is derived from an EMBL/GenBank/DDBJ whole genome shotgun (WGS) entry which is preliminary data.</text>
</comment>
<dbReference type="OrthoDB" id="9808408at2"/>
<gene>
    <name evidence="11" type="ORF">E5Q11_11095</name>
</gene>
<accession>A0A4Z1BZW6</accession>
<dbReference type="InterPro" id="IPR000700">
    <property type="entry name" value="PAS-assoc_C"/>
</dbReference>
<dbReference type="SUPFAM" id="SSF55073">
    <property type="entry name" value="Nucleotide cyclase"/>
    <property type="match status" value="1"/>
</dbReference>
<dbReference type="SMART" id="SM00065">
    <property type="entry name" value="GAF"/>
    <property type="match status" value="1"/>
</dbReference>
<keyword evidence="3" id="KW-0157">Chromophore</keyword>
<feature type="region of interest" description="Disordered" evidence="5">
    <location>
        <begin position="86"/>
        <end position="109"/>
    </location>
</feature>
<dbReference type="InterPro" id="IPR035965">
    <property type="entry name" value="PAS-like_dom_sf"/>
</dbReference>
<dbReference type="InterPro" id="IPR013654">
    <property type="entry name" value="PAS_2"/>
</dbReference>
<dbReference type="InterPro" id="IPR013515">
    <property type="entry name" value="Phytochrome_cen-reg"/>
</dbReference>
<dbReference type="EMBL" id="SRPF01000003">
    <property type="protein sequence ID" value="TGN39193.1"/>
    <property type="molecule type" value="Genomic_DNA"/>
</dbReference>
<dbReference type="InterPro" id="IPR029016">
    <property type="entry name" value="GAF-like_dom_sf"/>
</dbReference>
<dbReference type="CDD" id="cd00130">
    <property type="entry name" value="PAS"/>
    <property type="match status" value="2"/>
</dbReference>
<dbReference type="InterPro" id="IPR016132">
    <property type="entry name" value="Phyto_chromo_attachment"/>
</dbReference>
<protein>
    <submittedName>
        <fullName evidence="11">EAL domain-containing protein</fullName>
    </submittedName>
</protein>
<dbReference type="InterPro" id="IPR052155">
    <property type="entry name" value="Biofilm_reg_signaling"/>
</dbReference>
<keyword evidence="4" id="KW-0675">Receptor</keyword>
<dbReference type="Pfam" id="PF13426">
    <property type="entry name" value="PAS_9"/>
    <property type="match status" value="1"/>
</dbReference>
<keyword evidence="1" id="KW-0600">Photoreceptor protein</keyword>
<dbReference type="SUPFAM" id="SSF55785">
    <property type="entry name" value="PYP-like sensor domain (PAS domain)"/>
    <property type="match status" value="3"/>
</dbReference>